<dbReference type="InterPro" id="IPR036148">
    <property type="entry name" value="MmgE/PrpD_sf"/>
</dbReference>
<dbReference type="Proteomes" id="UP001057134">
    <property type="component" value="Chromosome"/>
</dbReference>
<protein>
    <submittedName>
        <fullName evidence="4">MmgE/PrpD family protein</fullName>
    </submittedName>
</protein>
<dbReference type="Gene3D" id="1.10.4100.10">
    <property type="entry name" value="2-methylcitrate dehydratase PrpD"/>
    <property type="match status" value="1"/>
</dbReference>
<gene>
    <name evidence="4" type="ORF">SK3146_01380</name>
</gene>
<evidence type="ECO:0000259" key="2">
    <source>
        <dbReference type="Pfam" id="PF03972"/>
    </source>
</evidence>
<evidence type="ECO:0000313" key="5">
    <source>
        <dbReference type="Proteomes" id="UP001057134"/>
    </source>
</evidence>
<dbReference type="Gene3D" id="3.30.1330.120">
    <property type="entry name" value="2-methylcitrate dehydratase PrpD"/>
    <property type="match status" value="1"/>
</dbReference>
<dbReference type="EMBL" id="CP027059">
    <property type="protein sequence ID" value="UQZ82223.1"/>
    <property type="molecule type" value="Genomic_DNA"/>
</dbReference>
<dbReference type="InterPro" id="IPR042183">
    <property type="entry name" value="MmgE/PrpD_sf_1"/>
</dbReference>
<dbReference type="SUPFAM" id="SSF103378">
    <property type="entry name" value="2-methylcitrate dehydratase PrpD"/>
    <property type="match status" value="1"/>
</dbReference>
<comment type="similarity">
    <text evidence="1">Belongs to the PrpD family.</text>
</comment>
<keyword evidence="5" id="KW-1185">Reference proteome</keyword>
<organism evidence="4 5">
    <name type="scientific">Paenibacillus konkukensis</name>
    <dbReference type="NCBI Taxonomy" id="2020716"/>
    <lineage>
        <taxon>Bacteria</taxon>
        <taxon>Bacillati</taxon>
        <taxon>Bacillota</taxon>
        <taxon>Bacilli</taxon>
        <taxon>Bacillales</taxon>
        <taxon>Paenibacillaceae</taxon>
        <taxon>Paenibacillus</taxon>
    </lineage>
</organism>
<proteinExistence type="inferred from homology"/>
<feature type="domain" description="MmgE/PrpD C-terminal" evidence="3">
    <location>
        <begin position="270"/>
        <end position="423"/>
    </location>
</feature>
<dbReference type="PANTHER" id="PTHR16943:SF8">
    <property type="entry name" value="2-METHYLCITRATE DEHYDRATASE"/>
    <property type="match status" value="1"/>
</dbReference>
<reference evidence="4" key="1">
    <citation type="submission" date="2018-02" db="EMBL/GenBank/DDBJ databases">
        <authorList>
            <person name="Kim S.-K."/>
            <person name="Jung H.-I."/>
            <person name="Lee S.-W."/>
        </authorList>
    </citation>
    <scope>NUCLEOTIDE SEQUENCE</scope>
    <source>
        <strain evidence="4">SK3146</strain>
    </source>
</reference>
<dbReference type="InterPro" id="IPR045336">
    <property type="entry name" value="MmgE_PrpD_N"/>
</dbReference>
<reference evidence="4" key="2">
    <citation type="journal article" date="2021" name="J Anim Sci Technol">
        <title>Complete genome sequence of Paenibacillus konkukensis sp. nov. SK3146 as a potential probiotic strain.</title>
        <authorList>
            <person name="Jung H.I."/>
            <person name="Park S."/>
            <person name="Niu K.M."/>
            <person name="Lee S.W."/>
            <person name="Kothari D."/>
            <person name="Yi K.J."/>
            <person name="Kim S.K."/>
        </authorList>
    </citation>
    <scope>NUCLEOTIDE SEQUENCE</scope>
    <source>
        <strain evidence="4">SK3146</strain>
    </source>
</reference>
<dbReference type="PANTHER" id="PTHR16943">
    <property type="entry name" value="2-METHYLCITRATE DEHYDRATASE-RELATED"/>
    <property type="match status" value="1"/>
</dbReference>
<dbReference type="InterPro" id="IPR042188">
    <property type="entry name" value="MmgE/PrpD_sf_2"/>
</dbReference>
<sequence>MNECGLTQKLARLIAESRPERNKEAMQAARMGLTDYFASAFAARDDEGIARLWSVAEAEGGREDVPVVGQGRKSSFRQAALLNGYLGHALDYDDVHSDVRGHPSTVILPALLSAAAAGGVSGERLLAAYVIGVETMARFGRAIGAEHYLRGWHNTATLGGIAAAAAAGYLLGFTEERLQKAIGFAATQAGGLRNQFGTETKPLHAGMAAQAALLAVKLTEAGFGGTLHALDGTAGFFGVYGDLAAAEANLLDGWGESWRIVNPGLWFKIYPFCSAAHHAADAAVLLRQKHPLAADDIGRVDIVFPTGGDAALIERQPRTGEQGRFSVEYVAALALLGEPLSVDSFASKPIAPHLLELLPRIRRVYDDSIEPAPHAVPKGRYTIVEVTARDGRSFRERIDCPRGAPGNALTPEDLRQKLEGALAAEPARAAALLDTIARLQSAADVERLLELL</sequence>
<dbReference type="Pfam" id="PF19305">
    <property type="entry name" value="MmgE_PrpD_C"/>
    <property type="match status" value="1"/>
</dbReference>
<feature type="domain" description="MmgE/PrpD N-terminal" evidence="2">
    <location>
        <begin position="8"/>
        <end position="241"/>
    </location>
</feature>
<accession>A0ABY4RJB9</accession>
<dbReference type="InterPro" id="IPR005656">
    <property type="entry name" value="MmgE_PrpD"/>
</dbReference>
<evidence type="ECO:0000259" key="3">
    <source>
        <dbReference type="Pfam" id="PF19305"/>
    </source>
</evidence>
<dbReference type="RefSeq" id="WP_249864379.1">
    <property type="nucleotide sequence ID" value="NZ_CP027059.1"/>
</dbReference>
<dbReference type="Pfam" id="PF03972">
    <property type="entry name" value="MmgE_PrpD_N"/>
    <property type="match status" value="1"/>
</dbReference>
<evidence type="ECO:0000313" key="4">
    <source>
        <dbReference type="EMBL" id="UQZ82223.1"/>
    </source>
</evidence>
<evidence type="ECO:0000256" key="1">
    <source>
        <dbReference type="ARBA" id="ARBA00006174"/>
    </source>
</evidence>
<dbReference type="InterPro" id="IPR045337">
    <property type="entry name" value="MmgE_PrpD_C"/>
</dbReference>
<name>A0ABY4RJB9_9BACL</name>